<accession>A0A382ZWX5</accession>
<dbReference type="Gene3D" id="2.60.260.20">
    <property type="entry name" value="Urease metallochaperone UreE, N-terminal domain"/>
    <property type="match status" value="1"/>
</dbReference>
<evidence type="ECO:0000256" key="3">
    <source>
        <dbReference type="ARBA" id="ARBA00023186"/>
    </source>
</evidence>
<organism evidence="5">
    <name type="scientific">marine metagenome</name>
    <dbReference type="NCBI Taxonomy" id="408172"/>
    <lineage>
        <taxon>unclassified sequences</taxon>
        <taxon>metagenomes</taxon>
        <taxon>ecological metagenomes</taxon>
    </lineage>
</organism>
<dbReference type="Pfam" id="PF02814">
    <property type="entry name" value="UreE_N"/>
    <property type="match status" value="1"/>
</dbReference>
<dbReference type="GO" id="GO:0006457">
    <property type="term" value="P:protein folding"/>
    <property type="evidence" value="ECO:0007669"/>
    <property type="project" value="InterPro"/>
</dbReference>
<dbReference type="SUPFAM" id="SSF69287">
    <property type="entry name" value="Urease metallochaperone UreE, N-terminal domain"/>
    <property type="match status" value="1"/>
</dbReference>
<dbReference type="InterPro" id="IPR012406">
    <property type="entry name" value="UreE"/>
</dbReference>
<evidence type="ECO:0000313" key="5">
    <source>
        <dbReference type="EMBL" id="SVD99800.1"/>
    </source>
</evidence>
<dbReference type="InterPro" id="IPR036118">
    <property type="entry name" value="UreE_N_sf"/>
</dbReference>
<gene>
    <name evidence="5" type="ORF">METZ01_LOCUS452654</name>
</gene>
<name>A0A382ZWX5_9ZZZZ</name>
<sequence length="153" mass="17390">MEVAETVDRIVGYVSDPEVAEKLHNLSHQGVVEYVVIEQKDTLRRRLRIQSDCGTECLVALPRNQTLSDGAVLLLEEDRAIVIRLTAEEWLSLLPTSIEVATELGYFAGNLHWRVRFDGPILLIALEGPEEDYLARLRPFLESGRAKRVDHER</sequence>
<dbReference type="GO" id="GO:0005737">
    <property type="term" value="C:cytoplasm"/>
    <property type="evidence" value="ECO:0007669"/>
    <property type="project" value="InterPro"/>
</dbReference>
<dbReference type="PIRSF" id="PIRSF036402">
    <property type="entry name" value="Ureas_acces_UreE"/>
    <property type="match status" value="1"/>
</dbReference>
<keyword evidence="1" id="KW-0963">Cytoplasm</keyword>
<reference evidence="5" key="1">
    <citation type="submission" date="2018-05" db="EMBL/GenBank/DDBJ databases">
        <authorList>
            <person name="Lanie J.A."/>
            <person name="Ng W.-L."/>
            <person name="Kazmierczak K.M."/>
            <person name="Andrzejewski T.M."/>
            <person name="Davidsen T.M."/>
            <person name="Wayne K.J."/>
            <person name="Tettelin H."/>
            <person name="Glass J.I."/>
            <person name="Rusch D."/>
            <person name="Podicherti R."/>
            <person name="Tsui H.-C.T."/>
            <person name="Winkler M.E."/>
        </authorList>
    </citation>
    <scope>NUCLEOTIDE SEQUENCE</scope>
</reference>
<dbReference type="AlphaFoldDB" id="A0A382ZWX5"/>
<dbReference type="NCBIfam" id="NF009752">
    <property type="entry name" value="PRK13261.1-2"/>
    <property type="match status" value="1"/>
</dbReference>
<keyword evidence="2" id="KW-0533">Nickel</keyword>
<protein>
    <recommendedName>
        <fullName evidence="4">UreE urease accessory N-terminal domain-containing protein</fullName>
    </recommendedName>
</protein>
<evidence type="ECO:0000256" key="1">
    <source>
        <dbReference type="ARBA" id="ARBA00022490"/>
    </source>
</evidence>
<dbReference type="SMART" id="SM00988">
    <property type="entry name" value="UreE_N"/>
    <property type="match status" value="1"/>
</dbReference>
<dbReference type="HAMAP" id="MF_00822">
    <property type="entry name" value="UreE"/>
    <property type="match status" value="1"/>
</dbReference>
<feature type="domain" description="UreE urease accessory N-terminal" evidence="4">
    <location>
        <begin position="19"/>
        <end position="81"/>
    </location>
</feature>
<evidence type="ECO:0000259" key="4">
    <source>
        <dbReference type="SMART" id="SM00988"/>
    </source>
</evidence>
<keyword evidence="3" id="KW-0143">Chaperone</keyword>
<dbReference type="GO" id="GO:0016151">
    <property type="term" value="F:nickel cation binding"/>
    <property type="evidence" value="ECO:0007669"/>
    <property type="project" value="InterPro"/>
</dbReference>
<dbReference type="InterPro" id="IPR004029">
    <property type="entry name" value="UreE_N"/>
</dbReference>
<proteinExistence type="inferred from homology"/>
<evidence type="ECO:0000256" key="2">
    <source>
        <dbReference type="ARBA" id="ARBA00022596"/>
    </source>
</evidence>
<dbReference type="EMBL" id="UINC01187202">
    <property type="protein sequence ID" value="SVD99800.1"/>
    <property type="molecule type" value="Genomic_DNA"/>
</dbReference>